<protein>
    <submittedName>
        <fullName evidence="1">Uncharacterized protein</fullName>
    </submittedName>
</protein>
<reference evidence="1 2" key="1">
    <citation type="submission" date="2019-03" db="EMBL/GenBank/DDBJ databases">
        <title>Diversity of the mouse oral microbiome.</title>
        <authorList>
            <person name="Joseph S."/>
            <person name="Aduse-Opoku J."/>
            <person name="Curtis M."/>
            <person name="Wade W."/>
            <person name="Hashim A."/>
        </authorList>
    </citation>
    <scope>NUCLEOTIDE SEQUENCE [LARGE SCALE GENOMIC DNA]</scope>
    <source>
        <strain evidence="1 2">HT4</strain>
    </source>
</reference>
<evidence type="ECO:0000313" key="1">
    <source>
        <dbReference type="EMBL" id="TFU31745.1"/>
    </source>
</evidence>
<accession>A0A4Y9FR90</accession>
<dbReference type="Gene3D" id="2.170.120.30">
    <property type="match status" value="1"/>
</dbReference>
<organism evidence="1 2">
    <name type="scientific">Streptococcus acidominimus</name>
    <dbReference type="NCBI Taxonomy" id="1326"/>
    <lineage>
        <taxon>Bacteria</taxon>
        <taxon>Bacillati</taxon>
        <taxon>Bacillota</taxon>
        <taxon>Bacilli</taxon>
        <taxon>Lactobacillales</taxon>
        <taxon>Streptococcaceae</taxon>
        <taxon>Streptococcus</taxon>
    </lineage>
</organism>
<dbReference type="PANTHER" id="PTHR37804:SF1">
    <property type="entry name" value="CDAA REGULATORY PROTEIN CDAR"/>
    <property type="match status" value="1"/>
</dbReference>
<dbReference type="EMBL" id="SPQA01000002">
    <property type="protein sequence ID" value="TFU31745.1"/>
    <property type="molecule type" value="Genomic_DNA"/>
</dbReference>
<evidence type="ECO:0000313" key="2">
    <source>
        <dbReference type="Proteomes" id="UP000297747"/>
    </source>
</evidence>
<comment type="caution">
    <text evidence="1">The sequence shown here is derived from an EMBL/GenBank/DDBJ whole genome shotgun (WGS) entry which is preliminary data.</text>
</comment>
<dbReference type="RefSeq" id="WP_135052066.1">
    <property type="nucleotide sequence ID" value="NZ_JADGLI010000002.1"/>
</dbReference>
<dbReference type="InterPro" id="IPR012505">
    <property type="entry name" value="YbbR"/>
</dbReference>
<name>A0A4Y9FR90_STRAI</name>
<dbReference type="InterPro" id="IPR053154">
    <property type="entry name" value="c-di-AMP_regulator"/>
</dbReference>
<dbReference type="Gene3D" id="2.170.120.40">
    <property type="entry name" value="YbbR-like domain"/>
    <property type="match status" value="1"/>
</dbReference>
<gene>
    <name evidence="1" type="ORF">E4U01_00945</name>
</gene>
<dbReference type="Pfam" id="PF07949">
    <property type="entry name" value="YbbR"/>
    <property type="match status" value="2"/>
</dbReference>
<dbReference type="AlphaFoldDB" id="A0A4Y9FR90"/>
<proteinExistence type="predicted"/>
<dbReference type="PANTHER" id="PTHR37804">
    <property type="entry name" value="CDAA REGULATORY PROTEIN CDAR"/>
    <property type="match status" value="1"/>
</dbReference>
<sequence length="238" mass="25535">MNDKLKKTGHLLLSAFIALVLFFYATTTNYKNSITTANTTKKVTESETYTHTVTNVPIDVKYDNEHYFISGFSPTVTVSLTASNRVILQRETDEATRTFEVTADLNGAISGTHTVDLVASNLPTGVKAKLVPDTVTVKIGKKVSKAYAVQGVITNNQLAEGYSLGKVTVNVSAVKVTTDQDTMARVDRVEAVVPDASNLDENYSGTATLQAVDNQGNVLPVVLSQDGATLQATISKTK</sequence>
<dbReference type="Proteomes" id="UP000297747">
    <property type="component" value="Unassembled WGS sequence"/>
</dbReference>